<dbReference type="AlphaFoldDB" id="A0A905R0J6"/>
<reference evidence="3" key="1">
    <citation type="submission" date="2022-10" db="UniProtKB">
        <authorList>
            <consortium name="EnsemblMetazoa"/>
        </authorList>
    </citation>
    <scope>IDENTIFICATION</scope>
</reference>
<feature type="compositionally biased region" description="Basic and acidic residues" evidence="1">
    <location>
        <begin position="428"/>
        <end position="444"/>
    </location>
</feature>
<dbReference type="Gene3D" id="1.25.40.990">
    <property type="match status" value="1"/>
</dbReference>
<feature type="compositionally biased region" description="Low complexity" evidence="1">
    <location>
        <begin position="199"/>
        <end position="223"/>
    </location>
</feature>
<dbReference type="Pfam" id="PF03399">
    <property type="entry name" value="SAC3_GANP"/>
    <property type="match status" value="1"/>
</dbReference>
<feature type="compositionally biased region" description="Basic residues" evidence="1">
    <location>
        <begin position="187"/>
        <end position="198"/>
    </location>
</feature>
<accession>A0A905R0J6</accession>
<feature type="compositionally biased region" description="Polar residues" evidence="1">
    <location>
        <begin position="174"/>
        <end position="186"/>
    </location>
</feature>
<dbReference type="Proteomes" id="UP000015103">
    <property type="component" value="Unassembled WGS sequence"/>
</dbReference>
<dbReference type="EnsemblMetazoa" id="RPRC017774-RA">
    <property type="protein sequence ID" value="RPRC017774-PA"/>
    <property type="gene ID" value="RPRC017774"/>
</dbReference>
<feature type="compositionally biased region" description="Pro residues" evidence="1">
    <location>
        <begin position="113"/>
        <end position="122"/>
    </location>
</feature>
<dbReference type="PANTHER" id="PTHR12436">
    <property type="entry name" value="80 KDA MCM3-ASSOCIATED PROTEIN"/>
    <property type="match status" value="1"/>
</dbReference>
<feature type="compositionally biased region" description="Basic residues" evidence="1">
    <location>
        <begin position="451"/>
        <end position="464"/>
    </location>
</feature>
<proteinExistence type="predicted"/>
<dbReference type="InterPro" id="IPR000717">
    <property type="entry name" value="PCI_dom"/>
</dbReference>
<dbReference type="EMBL" id="ACPB03006883">
    <property type="status" value="NOT_ANNOTATED_CDS"/>
    <property type="molecule type" value="Genomic_DNA"/>
</dbReference>
<feature type="compositionally biased region" description="Low complexity" evidence="1">
    <location>
        <begin position="284"/>
        <end position="309"/>
    </location>
</feature>
<feature type="domain" description="PCI" evidence="2">
    <location>
        <begin position="660"/>
        <end position="827"/>
    </location>
</feature>
<name>A0A905R0J6_RHOPR</name>
<keyword evidence="4" id="KW-1185">Reference proteome</keyword>
<dbReference type="GO" id="GO:0005634">
    <property type="term" value="C:nucleus"/>
    <property type="evidence" value="ECO:0007669"/>
    <property type="project" value="TreeGrafter"/>
</dbReference>
<dbReference type="GeneID" id="141446034"/>
<feature type="region of interest" description="Disordered" evidence="1">
    <location>
        <begin position="61"/>
        <end position="162"/>
    </location>
</feature>
<feature type="region of interest" description="Disordered" evidence="1">
    <location>
        <begin position="272"/>
        <end position="309"/>
    </location>
</feature>
<evidence type="ECO:0000259" key="2">
    <source>
        <dbReference type="PROSITE" id="PS50250"/>
    </source>
</evidence>
<dbReference type="SUPFAM" id="SSF101447">
    <property type="entry name" value="Formin homology 2 domain (FH2 domain)"/>
    <property type="match status" value="1"/>
</dbReference>
<dbReference type="RefSeq" id="XP_073968481.1">
    <property type="nucleotide sequence ID" value="XM_074112380.1"/>
</dbReference>
<feature type="compositionally biased region" description="Low complexity" evidence="1">
    <location>
        <begin position="137"/>
        <end position="151"/>
    </location>
</feature>
<dbReference type="PANTHER" id="PTHR12436:SF4">
    <property type="entry name" value="LEUKOCYTE RECEPTOR CLUSTER MEMBER 8"/>
    <property type="match status" value="1"/>
</dbReference>
<dbReference type="InterPro" id="IPR005062">
    <property type="entry name" value="SAC3/GANP/THP3_conserved"/>
</dbReference>
<feature type="compositionally biased region" description="Low complexity" evidence="1">
    <location>
        <begin position="77"/>
        <end position="102"/>
    </location>
</feature>
<evidence type="ECO:0000256" key="1">
    <source>
        <dbReference type="SAM" id="MobiDB-lite"/>
    </source>
</evidence>
<protein>
    <submittedName>
        <fullName evidence="3">PCI domain-containing protein</fullName>
    </submittedName>
</protein>
<feature type="region of interest" description="Disordered" evidence="1">
    <location>
        <begin position="388"/>
        <end position="470"/>
    </location>
</feature>
<feature type="compositionally biased region" description="Pro residues" evidence="1">
    <location>
        <begin position="229"/>
        <end position="250"/>
    </location>
</feature>
<dbReference type="FunFam" id="1.25.40.990:FF:000010">
    <property type="entry name" value="Leukocyte receptor cluster member"/>
    <property type="match status" value="1"/>
</dbReference>
<evidence type="ECO:0000313" key="4">
    <source>
        <dbReference type="Proteomes" id="UP000015103"/>
    </source>
</evidence>
<dbReference type="InterPro" id="IPR045107">
    <property type="entry name" value="SAC3/GANP/THP3"/>
</dbReference>
<dbReference type="PROSITE" id="PS50250">
    <property type="entry name" value="PCI"/>
    <property type="match status" value="1"/>
</dbReference>
<sequence>MSVMADKAPTSSPQQVPPQWNYNMNMYNMYQNPYMYQTGYGAQNYYQYYAAAYVTPPQQQDNNTFRGFTPGGHLMPFQQHSQQQQNTIQQSFQQQETQEQHNVLTSKNECDLPPLPPGPPPQQNGYIHPPQQPTPQPQQIEQPRMYPPANNGGAGPGPIRFNMNNQRARMNLVPTNPFNQTQTRPQVSKKNKKKKKKQQQQQQQQLQLQQQQQKQHQQAQLAQSCQAVPPLPATPPPLPPPPPPPPPPPSEQKLEAVNQNGLLSQQQLLGIQQPSMIPPPPPVISTYQPQLQKQQLDNQQTQQQPDHQQQAIRTLEEWPQSLRDYVNRCYSKCVTQMDKDRVGVILKGKLMRATNDGTLWMKDWTAEPLPLLESDSKAQMNLKEKLSKLALRLGPKQRSPSPPKKERRGRNKRSYRSDSSSSESSDSDSYRERSTSPRNRDQNKGRNNRSTVKKSQKQKRNHNNYKHDLETSHYYSEYGLIGSHVQAKKEVLDKRAARFSTGNGGNSAGPVNNTNNTSLKKKYTNATPLYVLDHGPSLPNSSVQLGGGGGINQSNGSAMAGYNTSDWETMDLHIVGTCEDLEKPYLRLTSAPEASQVRPKEILKKSLEMVKGKWKENKDYHYCCEQLKSIRQDLTVQGIRDDFSVKVYETHGRIALEKGDHAEFNQCQSQLRILHTEVKASQNRAEFVAYRLLYYVFTKEFLDLSSLVSCLSEEDKKDECISHAVSVVKAWLIGSYHKIFKLYQTAPRMSSYLMDLFMLRERTCALKIIVKAYRPSVPIDFIRDELAFEADTETQDFLTRFGLAFTDDTRSKIDCKASTAILNAPPPS</sequence>
<evidence type="ECO:0000313" key="3">
    <source>
        <dbReference type="EnsemblMetazoa" id="RPRC017774-PA"/>
    </source>
</evidence>
<feature type="region of interest" description="Disordered" evidence="1">
    <location>
        <begin position="174"/>
        <end position="254"/>
    </location>
</feature>
<feature type="compositionally biased region" description="Basic residues" evidence="1">
    <location>
        <begin position="405"/>
        <end position="414"/>
    </location>
</feature>
<organism evidence="3 4">
    <name type="scientific">Rhodnius prolixus</name>
    <name type="common">Triatomid bug</name>
    <dbReference type="NCBI Taxonomy" id="13249"/>
    <lineage>
        <taxon>Eukaryota</taxon>
        <taxon>Metazoa</taxon>
        <taxon>Ecdysozoa</taxon>
        <taxon>Arthropoda</taxon>
        <taxon>Hexapoda</taxon>
        <taxon>Insecta</taxon>
        <taxon>Pterygota</taxon>
        <taxon>Neoptera</taxon>
        <taxon>Paraneoptera</taxon>
        <taxon>Hemiptera</taxon>
        <taxon>Heteroptera</taxon>
        <taxon>Panheteroptera</taxon>
        <taxon>Cimicomorpha</taxon>
        <taxon>Reduviidae</taxon>
        <taxon>Triatominae</taxon>
        <taxon>Rhodnius</taxon>
    </lineage>
</organism>